<dbReference type="EMBL" id="NHYE01000980">
    <property type="protein sequence ID" value="PPR00873.1"/>
    <property type="molecule type" value="Genomic_DNA"/>
</dbReference>
<evidence type="ECO:0000313" key="1">
    <source>
        <dbReference type="EMBL" id="PPR00873.1"/>
    </source>
</evidence>
<keyword evidence="2" id="KW-1185">Reference proteome</keyword>
<dbReference type="OrthoDB" id="10661744at2759"/>
<organism evidence="1 2">
    <name type="scientific">Gymnopilus dilepis</name>
    <dbReference type="NCBI Taxonomy" id="231916"/>
    <lineage>
        <taxon>Eukaryota</taxon>
        <taxon>Fungi</taxon>
        <taxon>Dikarya</taxon>
        <taxon>Basidiomycota</taxon>
        <taxon>Agaricomycotina</taxon>
        <taxon>Agaricomycetes</taxon>
        <taxon>Agaricomycetidae</taxon>
        <taxon>Agaricales</taxon>
        <taxon>Agaricineae</taxon>
        <taxon>Hymenogastraceae</taxon>
        <taxon>Gymnopilus</taxon>
    </lineage>
</organism>
<name>A0A409YCZ5_9AGAR</name>
<accession>A0A409YCZ5</accession>
<evidence type="ECO:0000313" key="2">
    <source>
        <dbReference type="Proteomes" id="UP000284706"/>
    </source>
</evidence>
<sequence>MSPESFNRSRRLPDYVKESRQLSRRTEQAAADTQRANIVARMKELTLSFAPSQQQALSSLGVSDGGHRWRVKLCLGKGKKFDDIGRWFRI</sequence>
<feature type="non-terminal residue" evidence="1">
    <location>
        <position position="90"/>
    </location>
</feature>
<protein>
    <submittedName>
        <fullName evidence="1">Uncharacterized protein</fullName>
    </submittedName>
</protein>
<gene>
    <name evidence="1" type="ORF">CVT26_012423</name>
</gene>
<dbReference type="AlphaFoldDB" id="A0A409YCZ5"/>
<dbReference type="InParanoid" id="A0A409YCZ5"/>
<reference evidence="1 2" key="1">
    <citation type="journal article" date="2018" name="Evol. Lett.">
        <title>Horizontal gene cluster transfer increased hallucinogenic mushroom diversity.</title>
        <authorList>
            <person name="Reynolds H.T."/>
            <person name="Vijayakumar V."/>
            <person name="Gluck-Thaler E."/>
            <person name="Korotkin H.B."/>
            <person name="Matheny P.B."/>
            <person name="Slot J.C."/>
        </authorList>
    </citation>
    <scope>NUCLEOTIDE SEQUENCE [LARGE SCALE GENOMIC DNA]</scope>
    <source>
        <strain evidence="1 2">SRW20</strain>
    </source>
</reference>
<proteinExistence type="predicted"/>
<comment type="caution">
    <text evidence="1">The sequence shown here is derived from an EMBL/GenBank/DDBJ whole genome shotgun (WGS) entry which is preliminary data.</text>
</comment>
<dbReference type="Proteomes" id="UP000284706">
    <property type="component" value="Unassembled WGS sequence"/>
</dbReference>